<evidence type="ECO:0000313" key="3">
    <source>
        <dbReference type="Proteomes" id="UP001359485"/>
    </source>
</evidence>
<reference evidence="2 3" key="1">
    <citation type="submission" date="2023-09" db="EMBL/GenBank/DDBJ databases">
        <title>Genomes of two closely related lineages of the louse Polyplax serrata with different host specificities.</title>
        <authorList>
            <person name="Martinu J."/>
            <person name="Tarabai H."/>
            <person name="Stefka J."/>
            <person name="Hypsa V."/>
        </authorList>
    </citation>
    <scope>NUCLEOTIDE SEQUENCE [LARGE SCALE GENOMIC DNA]</scope>
    <source>
        <strain evidence="2">98ZLc_SE</strain>
    </source>
</reference>
<gene>
    <name evidence="2" type="ORF">RUM44_008403</name>
</gene>
<protein>
    <submittedName>
        <fullName evidence="2">Uncharacterized protein</fullName>
    </submittedName>
</protein>
<dbReference type="Proteomes" id="UP001359485">
    <property type="component" value="Unassembled WGS sequence"/>
</dbReference>
<accession>A0ABR1BC84</accession>
<keyword evidence="1" id="KW-1133">Transmembrane helix</keyword>
<feature type="transmembrane region" description="Helical" evidence="1">
    <location>
        <begin position="86"/>
        <end position="110"/>
    </location>
</feature>
<name>A0ABR1BC84_POLSC</name>
<feature type="transmembrane region" description="Helical" evidence="1">
    <location>
        <begin position="148"/>
        <end position="168"/>
    </location>
</feature>
<comment type="caution">
    <text evidence="2">The sequence shown here is derived from an EMBL/GenBank/DDBJ whole genome shotgun (WGS) entry which is preliminary data.</text>
</comment>
<organism evidence="2 3">
    <name type="scientific">Polyplax serrata</name>
    <name type="common">Common mouse louse</name>
    <dbReference type="NCBI Taxonomy" id="468196"/>
    <lineage>
        <taxon>Eukaryota</taxon>
        <taxon>Metazoa</taxon>
        <taxon>Ecdysozoa</taxon>
        <taxon>Arthropoda</taxon>
        <taxon>Hexapoda</taxon>
        <taxon>Insecta</taxon>
        <taxon>Pterygota</taxon>
        <taxon>Neoptera</taxon>
        <taxon>Paraneoptera</taxon>
        <taxon>Psocodea</taxon>
        <taxon>Troctomorpha</taxon>
        <taxon>Phthiraptera</taxon>
        <taxon>Anoplura</taxon>
        <taxon>Polyplacidae</taxon>
        <taxon>Polyplax</taxon>
    </lineage>
</organism>
<sequence length="241" mass="27572">MTMSQILSYIGGTSQPVLTSQNNGPDFFDLIQSLQCGDTVISIFPSVIYLIGIALLIHHIITMNIRPQLYRRVGRELLLQIPWQEILIFMLIYQCIRIWLSTLVLLNTIFKYYQKQVVTGIAPFNKYTNVSDIRNLHPMVQAILAPRVLKIFVCSLMSVIPFLALFKLKERRPLPQFMLWMGPVRRDRSELGASGYYLERPISELTLSSADCEVTRSCSCGDVSILKLKSKRIRSRKSVSV</sequence>
<keyword evidence="3" id="KW-1185">Reference proteome</keyword>
<keyword evidence="1" id="KW-0812">Transmembrane</keyword>
<keyword evidence="1" id="KW-0472">Membrane</keyword>
<dbReference type="EMBL" id="JAWJWF010000002">
    <property type="protein sequence ID" value="KAK6637979.1"/>
    <property type="molecule type" value="Genomic_DNA"/>
</dbReference>
<evidence type="ECO:0000313" key="2">
    <source>
        <dbReference type="EMBL" id="KAK6637979.1"/>
    </source>
</evidence>
<feature type="transmembrane region" description="Helical" evidence="1">
    <location>
        <begin position="47"/>
        <end position="65"/>
    </location>
</feature>
<proteinExistence type="predicted"/>
<evidence type="ECO:0000256" key="1">
    <source>
        <dbReference type="SAM" id="Phobius"/>
    </source>
</evidence>